<dbReference type="EMBL" id="VCHE01000212">
    <property type="protein sequence ID" value="KAB2569231.1"/>
    <property type="molecule type" value="Genomic_DNA"/>
</dbReference>
<proteinExistence type="predicted"/>
<comment type="caution">
    <text evidence="1">The sequence shown here is derived from an EMBL/GenBank/DDBJ whole genome shotgun (WGS) entry which is preliminary data.</text>
</comment>
<accession>A0A5N5CV74</accession>
<keyword evidence="2" id="KW-1185">Reference proteome</keyword>
<reference evidence="1 2" key="1">
    <citation type="journal article" date="2019" name="Sci. Rep.">
        <title>A multi-omics analysis of the grapevine pathogen Lasiodiplodia theobromae reveals that temperature affects the expression of virulence- and pathogenicity-related genes.</title>
        <authorList>
            <person name="Felix C."/>
            <person name="Meneses R."/>
            <person name="Goncalves M.F.M."/>
            <person name="Tilleman L."/>
            <person name="Duarte A.S."/>
            <person name="Jorrin-Novo J.V."/>
            <person name="Van de Peer Y."/>
            <person name="Deforce D."/>
            <person name="Van Nieuwerburgh F."/>
            <person name="Esteves A.C."/>
            <person name="Alves A."/>
        </authorList>
    </citation>
    <scope>NUCLEOTIDE SEQUENCE [LARGE SCALE GENOMIC DNA]</scope>
    <source>
        <strain evidence="1 2">LA-SOL3</strain>
    </source>
</reference>
<dbReference type="Proteomes" id="UP000325902">
    <property type="component" value="Unassembled WGS sequence"/>
</dbReference>
<organism evidence="1 2">
    <name type="scientific">Lasiodiplodia theobromae</name>
    <dbReference type="NCBI Taxonomy" id="45133"/>
    <lineage>
        <taxon>Eukaryota</taxon>
        <taxon>Fungi</taxon>
        <taxon>Dikarya</taxon>
        <taxon>Ascomycota</taxon>
        <taxon>Pezizomycotina</taxon>
        <taxon>Dothideomycetes</taxon>
        <taxon>Dothideomycetes incertae sedis</taxon>
        <taxon>Botryosphaeriales</taxon>
        <taxon>Botryosphaeriaceae</taxon>
        <taxon>Lasiodiplodia</taxon>
    </lineage>
</organism>
<sequence>MGSGGKLYERQALYNDSHNWKYDSFSGLSVAGNNSYLATHLEQALNNVNQTLSMLGWQDDDDGLTMGKYTSSITVRNSLVFTDLNLSTPVGAAFAMNRYGSKTNILLYTVSTDCSMEQHQYYTANDTLSETKCTSITGASNVPMTMASQNNTSLFSLTSRSECSWPLPLTQLAPVLKENRTYLALS</sequence>
<dbReference type="AlphaFoldDB" id="A0A5N5CV74"/>
<evidence type="ECO:0000313" key="2">
    <source>
        <dbReference type="Proteomes" id="UP000325902"/>
    </source>
</evidence>
<gene>
    <name evidence="1" type="ORF">DBV05_g12094</name>
</gene>
<protein>
    <submittedName>
        <fullName evidence="1">Uncharacterized protein</fullName>
    </submittedName>
</protein>
<name>A0A5N5CV74_9PEZI</name>
<dbReference type="OrthoDB" id="5205900at2759"/>
<evidence type="ECO:0000313" key="1">
    <source>
        <dbReference type="EMBL" id="KAB2569231.1"/>
    </source>
</evidence>